<name>A0A7X1DPP3_9LIST</name>
<dbReference type="EMBL" id="JAARMV010000001">
    <property type="protein sequence ID" value="MBC2370527.1"/>
    <property type="molecule type" value="Genomic_DNA"/>
</dbReference>
<dbReference type="AlphaFoldDB" id="A0A7X1DPP3"/>
<sequence length="61" mass="7340">MPKFEIDSVEDLHAYYVYIIGVNDFDFWHLPIQTIHIMAENKTAIESFMNHEEEKQAKKKR</sequence>
<accession>A0A7X1DPP3</accession>
<evidence type="ECO:0000313" key="2">
    <source>
        <dbReference type="Proteomes" id="UP000546244"/>
    </source>
</evidence>
<dbReference type="Proteomes" id="UP000546244">
    <property type="component" value="Unassembled WGS sequence"/>
</dbReference>
<reference evidence="1 2" key="1">
    <citation type="submission" date="2020-03" db="EMBL/GenBank/DDBJ databases">
        <title>Soil Listeria distribution.</title>
        <authorList>
            <person name="Liao J."/>
            <person name="Wiedmann M."/>
        </authorList>
    </citation>
    <scope>NUCLEOTIDE SEQUENCE [LARGE SCALE GENOMIC DNA]</scope>
    <source>
        <strain evidence="1 2">FSL L7-1850</strain>
    </source>
</reference>
<gene>
    <name evidence="1" type="ORF">HBP98_00780</name>
</gene>
<organism evidence="1 2">
    <name type="scientific">Listeria booriae</name>
    <dbReference type="NCBI Taxonomy" id="1552123"/>
    <lineage>
        <taxon>Bacteria</taxon>
        <taxon>Bacillati</taxon>
        <taxon>Bacillota</taxon>
        <taxon>Bacilli</taxon>
        <taxon>Bacillales</taxon>
        <taxon>Listeriaceae</taxon>
        <taxon>Listeria</taxon>
    </lineage>
</organism>
<proteinExistence type="predicted"/>
<evidence type="ECO:0000313" key="1">
    <source>
        <dbReference type="EMBL" id="MBC2370527.1"/>
    </source>
</evidence>
<comment type="caution">
    <text evidence="1">The sequence shown here is derived from an EMBL/GenBank/DDBJ whole genome shotgun (WGS) entry which is preliminary data.</text>
</comment>
<dbReference type="RefSeq" id="WP_185617809.1">
    <property type="nucleotide sequence ID" value="NZ_JAARMV010000001.1"/>
</dbReference>
<protein>
    <submittedName>
        <fullName evidence="1">Uncharacterized protein</fullName>
    </submittedName>
</protein>